<organism evidence="8 9">
    <name type="scientific">Hyphomonas polymorpha PS728</name>
    <dbReference type="NCBI Taxonomy" id="1280954"/>
    <lineage>
        <taxon>Bacteria</taxon>
        <taxon>Pseudomonadati</taxon>
        <taxon>Pseudomonadota</taxon>
        <taxon>Alphaproteobacteria</taxon>
        <taxon>Hyphomonadales</taxon>
        <taxon>Hyphomonadaceae</taxon>
        <taxon>Hyphomonas</taxon>
    </lineage>
</organism>
<evidence type="ECO:0000256" key="2">
    <source>
        <dbReference type="ARBA" id="ARBA00022723"/>
    </source>
</evidence>
<evidence type="ECO:0000256" key="3">
    <source>
        <dbReference type="ARBA" id="ARBA00023002"/>
    </source>
</evidence>
<dbReference type="InterPro" id="IPR004294">
    <property type="entry name" value="Carotenoid_Oase"/>
</dbReference>
<dbReference type="GO" id="GO:0010436">
    <property type="term" value="F:carotenoid dioxygenase activity"/>
    <property type="evidence" value="ECO:0007669"/>
    <property type="project" value="TreeGrafter"/>
</dbReference>
<evidence type="ECO:0000313" key="8">
    <source>
        <dbReference type="EMBL" id="KCZ98441.1"/>
    </source>
</evidence>
<evidence type="ECO:0000313" key="9">
    <source>
        <dbReference type="Proteomes" id="UP000027100"/>
    </source>
</evidence>
<feature type="binding site" evidence="5">
    <location>
        <position position="473"/>
    </location>
    <ligand>
        <name>Fe cation</name>
        <dbReference type="ChEBI" id="CHEBI:24875"/>
        <note>catalytic</note>
    </ligand>
</feature>
<comment type="cofactor">
    <cofactor evidence="5 6">
        <name>Fe(2+)</name>
        <dbReference type="ChEBI" id="CHEBI:29033"/>
    </cofactor>
    <text evidence="5 6">Binds 1 Fe(2+) ion per subunit.</text>
</comment>
<dbReference type="EMBL" id="ARYM01000010">
    <property type="protein sequence ID" value="KCZ98441.1"/>
    <property type="molecule type" value="Genomic_DNA"/>
</dbReference>
<sequence length="480" mass="52179">MPSPVETAIRSVVTKGIMGVAGFNRAHRKSSAPNPYLTGIHQPMEAEYTLTDLKVTGTIPPALNGLYLRNGPNPFSPPNPATHHWFVGDGMLHGVRLEGGKALWYRNRWVRSPQISQALGEPPAPGPRTPAGSESPNTNVVAMAGRIWALVEAGGLPVEVSDTLETRARSDFGGLLRQGYTAHPHLDPLTGETHAICYTGQNQTTIWHTVITAEGAVRRHEPIAVQNGPSIHDCMITRNYVIVMDLPVTFSMAALIGGASFPYRWNPKHTARIGLLPREGKGSDILWCDVEPCYIFHPANAYETEDGKVIMDACVHQDMFVDGNTGPNGSICAFESLEIDPAARAVTRRIIDDAPQEFPRPDERRIGQPYRYAYTVALPAQGDPSFLGDPRLFKHDLGAGTRQVHDFGPGRMPGEFVFVPAHETAAEDEGWLIGYVIDTASDTTGLVILNAQDFTGPPVASIALPHRIPPGFHGNWVPLG</sequence>
<feature type="binding site" evidence="5">
    <location>
        <position position="232"/>
    </location>
    <ligand>
        <name>Fe cation</name>
        <dbReference type="ChEBI" id="CHEBI:24875"/>
        <note>catalytic</note>
    </ligand>
</feature>
<keyword evidence="3 6" id="KW-0560">Oxidoreductase</keyword>
<accession>A0A062V8F3</accession>
<evidence type="ECO:0000256" key="5">
    <source>
        <dbReference type="PIRSR" id="PIRSR604294-1"/>
    </source>
</evidence>
<keyword evidence="2 5" id="KW-0479">Metal-binding</keyword>
<reference evidence="8 9" key="1">
    <citation type="journal article" date="2014" name="Antonie Van Leeuwenhoek">
        <title>Hyphomonas beringensis sp. nov. and Hyphomonas chukchiensis sp. nov., isolated from surface seawater of the Bering Sea and Chukchi Sea.</title>
        <authorList>
            <person name="Li C."/>
            <person name="Lai Q."/>
            <person name="Li G."/>
            <person name="Dong C."/>
            <person name="Wang J."/>
            <person name="Liao Y."/>
            <person name="Shao Z."/>
        </authorList>
    </citation>
    <scope>NUCLEOTIDE SEQUENCE [LARGE SCALE GENOMIC DNA]</scope>
    <source>
        <strain evidence="8 9">PS728</strain>
    </source>
</reference>
<dbReference type="OrthoDB" id="6636843at2"/>
<dbReference type="PATRIC" id="fig|1280954.3.peg.1927"/>
<dbReference type="EC" id="1.13.11.-" evidence="6"/>
<dbReference type="PANTHER" id="PTHR10543">
    <property type="entry name" value="BETA-CAROTENE DIOXYGENASE"/>
    <property type="match status" value="1"/>
</dbReference>
<gene>
    <name evidence="8" type="ORF">HPO_09520</name>
</gene>
<feature type="region of interest" description="Disordered" evidence="7">
    <location>
        <begin position="116"/>
        <end position="135"/>
    </location>
</feature>
<evidence type="ECO:0000256" key="6">
    <source>
        <dbReference type="RuleBase" id="RU364048"/>
    </source>
</evidence>
<dbReference type="PANTHER" id="PTHR10543:SF89">
    <property type="entry name" value="CAROTENOID 9,10(9',10')-CLEAVAGE DIOXYGENASE 1"/>
    <property type="match status" value="1"/>
</dbReference>
<dbReference type="GO" id="GO:0016121">
    <property type="term" value="P:carotene catabolic process"/>
    <property type="evidence" value="ECO:0007669"/>
    <property type="project" value="TreeGrafter"/>
</dbReference>
<comment type="similarity">
    <text evidence="1 6">Belongs to the carotenoid oxygenase family.</text>
</comment>
<keyword evidence="9" id="KW-1185">Reference proteome</keyword>
<keyword evidence="4 5" id="KW-0408">Iron</keyword>
<dbReference type="Pfam" id="PF03055">
    <property type="entry name" value="RPE65"/>
    <property type="match status" value="1"/>
</dbReference>
<dbReference type="AlphaFoldDB" id="A0A062V8F3"/>
<evidence type="ECO:0000256" key="4">
    <source>
        <dbReference type="ARBA" id="ARBA00023004"/>
    </source>
</evidence>
<comment type="caution">
    <text evidence="8">The sequence shown here is derived from an EMBL/GenBank/DDBJ whole genome shotgun (WGS) entry which is preliminary data.</text>
</comment>
<evidence type="ECO:0000256" key="7">
    <source>
        <dbReference type="SAM" id="MobiDB-lite"/>
    </source>
</evidence>
<protein>
    <recommendedName>
        <fullName evidence="6">Dioxygenase</fullName>
        <ecNumber evidence="6">1.13.11.-</ecNumber>
    </recommendedName>
</protein>
<keyword evidence="6" id="KW-0223">Dioxygenase</keyword>
<dbReference type="eggNOG" id="COG3670">
    <property type="taxonomic scope" value="Bacteria"/>
</dbReference>
<dbReference type="STRING" id="1280954.HPO_09520"/>
<evidence type="ECO:0000256" key="1">
    <source>
        <dbReference type="ARBA" id="ARBA00006787"/>
    </source>
</evidence>
<feature type="binding site" evidence="5">
    <location>
        <position position="183"/>
    </location>
    <ligand>
        <name>Fe cation</name>
        <dbReference type="ChEBI" id="CHEBI:24875"/>
        <note>catalytic</note>
    </ligand>
</feature>
<dbReference type="Proteomes" id="UP000027100">
    <property type="component" value="Unassembled WGS sequence"/>
</dbReference>
<proteinExistence type="inferred from homology"/>
<feature type="binding site" evidence="5">
    <location>
        <position position="297"/>
    </location>
    <ligand>
        <name>Fe cation</name>
        <dbReference type="ChEBI" id="CHEBI:24875"/>
        <note>catalytic</note>
    </ligand>
</feature>
<dbReference type="GO" id="GO:0046872">
    <property type="term" value="F:metal ion binding"/>
    <property type="evidence" value="ECO:0007669"/>
    <property type="project" value="UniProtKB-KW"/>
</dbReference>
<dbReference type="RefSeq" id="WP_035597992.1">
    <property type="nucleotide sequence ID" value="NZ_ARYM01000010.1"/>
</dbReference>
<name>A0A062V8F3_9PROT</name>